<dbReference type="PANTHER" id="PTHR34220">
    <property type="entry name" value="SENSOR HISTIDINE KINASE YPDA"/>
    <property type="match status" value="1"/>
</dbReference>
<sequence length="417" mass="46905">MTTKHIFHLKEVVDINMLQEIQDRFSEATGLAAIIVDYQGKPVTQYSNFNAFCSRVRQIVAGCSGCEKSDAYAGIEAVRSGQPFIYRCHMGLIDVTAPIVVNSQYLGCIMTGQVLVEEEILDRLEWITKPKINMKDYPELEELYNNIKLISLKKVEASAQLLFVIANYIAEKGVMSIVQQQLNSQNMRLLEETRARADLEKALKEAELKALQSQINPHFLFNTLNTISRQALLEGATKTSEIVFALAELLRGSLHKIGQSATLAEELAYIKNYLFIKENYMRDRIKIKIDVDKSCLDTAIPLFTLQPLVENALVHGLEPKEEGGSLTIKATKQNNVIHLEIIDDGLGIPPEVVEEILNLKSPTSRRNNLTGLGMGNVFKRLHYYFGADFQWDLKSKLGKGTRIFLSLPAQPQKVGYK</sequence>
<keyword evidence="8" id="KW-1185">Reference proteome</keyword>
<dbReference type="Pfam" id="PF02518">
    <property type="entry name" value="HATPase_c"/>
    <property type="match status" value="1"/>
</dbReference>
<proteinExistence type="predicted"/>
<evidence type="ECO:0000313" key="8">
    <source>
        <dbReference type="Proteomes" id="UP000323521"/>
    </source>
</evidence>
<dbReference type="InterPro" id="IPR004358">
    <property type="entry name" value="Sig_transdc_His_kin-like_C"/>
</dbReference>
<dbReference type="InterPro" id="IPR005467">
    <property type="entry name" value="His_kinase_dom"/>
</dbReference>
<reference evidence="7 8" key="1">
    <citation type="submission" date="2016-10" db="EMBL/GenBank/DDBJ databases">
        <title>Complete Genome Sequence of Peptococcaceae strain DCMF.</title>
        <authorList>
            <person name="Edwards R.J."/>
            <person name="Holland S.I."/>
            <person name="Deshpande N.P."/>
            <person name="Wong Y.K."/>
            <person name="Ertan H."/>
            <person name="Manefield M."/>
            <person name="Russell T.L."/>
            <person name="Lee M.J."/>
        </authorList>
    </citation>
    <scope>NUCLEOTIDE SEQUENCE [LARGE SCALE GENOMIC DNA]</scope>
    <source>
        <strain evidence="7 8">DCMF</strain>
    </source>
</reference>
<dbReference type="Pfam" id="PF10114">
    <property type="entry name" value="PocR"/>
    <property type="match status" value="1"/>
</dbReference>
<evidence type="ECO:0000256" key="5">
    <source>
        <dbReference type="SAM" id="Coils"/>
    </source>
</evidence>
<keyword evidence="4" id="KW-0902">Two-component regulatory system</keyword>
<dbReference type="Gene3D" id="3.30.565.10">
    <property type="entry name" value="Histidine kinase-like ATPase, C-terminal domain"/>
    <property type="match status" value="1"/>
</dbReference>
<dbReference type="InterPro" id="IPR018771">
    <property type="entry name" value="PocR_dom"/>
</dbReference>
<evidence type="ECO:0000259" key="6">
    <source>
        <dbReference type="PROSITE" id="PS50109"/>
    </source>
</evidence>
<dbReference type="RefSeq" id="WP_214658946.1">
    <property type="nucleotide sequence ID" value="NZ_CP017634.1"/>
</dbReference>
<comment type="catalytic activity">
    <reaction evidence="1">
        <text>ATP + protein L-histidine = ADP + protein N-phospho-L-histidine.</text>
        <dbReference type="EC" id="2.7.13.3"/>
    </reaction>
</comment>
<gene>
    <name evidence="7" type="ORF">DCMF_27310</name>
</gene>
<dbReference type="InterPro" id="IPR036890">
    <property type="entry name" value="HATPase_C_sf"/>
</dbReference>
<dbReference type="Pfam" id="PF06580">
    <property type="entry name" value="His_kinase"/>
    <property type="match status" value="1"/>
</dbReference>
<feature type="coiled-coil region" evidence="5">
    <location>
        <begin position="187"/>
        <end position="216"/>
    </location>
</feature>
<name>A0A3G1KZX6_FORW1</name>
<dbReference type="SMART" id="SM00387">
    <property type="entry name" value="HATPase_c"/>
    <property type="match status" value="1"/>
</dbReference>
<dbReference type="Proteomes" id="UP000323521">
    <property type="component" value="Chromosome"/>
</dbReference>
<dbReference type="PANTHER" id="PTHR34220:SF7">
    <property type="entry name" value="SENSOR HISTIDINE KINASE YPDA"/>
    <property type="match status" value="1"/>
</dbReference>
<dbReference type="InterPro" id="IPR050640">
    <property type="entry name" value="Bact_2-comp_sensor_kinase"/>
</dbReference>
<dbReference type="EC" id="2.7.13.3" evidence="2"/>
<keyword evidence="3" id="KW-0808">Transferase</keyword>
<dbReference type="EMBL" id="CP017634">
    <property type="protein sequence ID" value="ATW27970.1"/>
    <property type="molecule type" value="Genomic_DNA"/>
</dbReference>
<dbReference type="PRINTS" id="PR00344">
    <property type="entry name" value="BCTRLSENSOR"/>
</dbReference>
<dbReference type="KEGG" id="fwa:DCMF_27310"/>
<dbReference type="InterPro" id="IPR010559">
    <property type="entry name" value="Sig_transdc_His_kin_internal"/>
</dbReference>
<evidence type="ECO:0000256" key="1">
    <source>
        <dbReference type="ARBA" id="ARBA00000085"/>
    </source>
</evidence>
<keyword evidence="3" id="KW-0418">Kinase</keyword>
<dbReference type="SUPFAM" id="SSF55874">
    <property type="entry name" value="ATPase domain of HSP90 chaperone/DNA topoisomerase II/histidine kinase"/>
    <property type="match status" value="1"/>
</dbReference>
<evidence type="ECO:0000256" key="3">
    <source>
        <dbReference type="ARBA" id="ARBA00022777"/>
    </source>
</evidence>
<evidence type="ECO:0000256" key="4">
    <source>
        <dbReference type="ARBA" id="ARBA00023012"/>
    </source>
</evidence>
<protein>
    <recommendedName>
        <fullName evidence="2">histidine kinase</fullName>
        <ecNumber evidence="2">2.7.13.3</ecNumber>
    </recommendedName>
</protein>
<dbReference type="AlphaFoldDB" id="A0A3G1KZX6"/>
<evidence type="ECO:0000256" key="2">
    <source>
        <dbReference type="ARBA" id="ARBA00012438"/>
    </source>
</evidence>
<organism evidence="7 8">
    <name type="scientific">Formimonas warabiya</name>
    <dbReference type="NCBI Taxonomy" id="1761012"/>
    <lineage>
        <taxon>Bacteria</taxon>
        <taxon>Bacillati</taxon>
        <taxon>Bacillota</taxon>
        <taxon>Clostridia</taxon>
        <taxon>Eubacteriales</taxon>
        <taxon>Peptococcaceae</taxon>
        <taxon>Candidatus Formimonas</taxon>
    </lineage>
</organism>
<feature type="domain" description="Histidine kinase" evidence="6">
    <location>
        <begin position="305"/>
        <end position="411"/>
    </location>
</feature>
<accession>A0A3G1KZX6</accession>
<evidence type="ECO:0000313" key="7">
    <source>
        <dbReference type="EMBL" id="ATW27970.1"/>
    </source>
</evidence>
<dbReference type="InterPro" id="IPR003594">
    <property type="entry name" value="HATPase_dom"/>
</dbReference>
<dbReference type="PROSITE" id="PS50109">
    <property type="entry name" value="HIS_KIN"/>
    <property type="match status" value="1"/>
</dbReference>
<dbReference type="GO" id="GO:0000155">
    <property type="term" value="F:phosphorelay sensor kinase activity"/>
    <property type="evidence" value="ECO:0007669"/>
    <property type="project" value="InterPro"/>
</dbReference>
<dbReference type="GO" id="GO:0016020">
    <property type="term" value="C:membrane"/>
    <property type="evidence" value="ECO:0007669"/>
    <property type="project" value="InterPro"/>
</dbReference>
<keyword evidence="5" id="KW-0175">Coiled coil</keyword>